<gene>
    <name evidence="1" type="ORF">EYC82_15010</name>
</gene>
<accession>A0ABT3TB41</accession>
<keyword evidence="2" id="KW-1185">Reference proteome</keyword>
<name>A0ABT3TB41_9GAMM</name>
<comment type="caution">
    <text evidence="1">The sequence shown here is derived from an EMBL/GenBank/DDBJ whole genome shotgun (WGS) entry which is preliminary data.</text>
</comment>
<evidence type="ECO:0000313" key="2">
    <source>
        <dbReference type="Proteomes" id="UP001143304"/>
    </source>
</evidence>
<organism evidence="1 2">
    <name type="scientific">Candidatus Marimicrobium litorale</name>
    <dbReference type="NCBI Taxonomy" id="2518991"/>
    <lineage>
        <taxon>Bacteria</taxon>
        <taxon>Pseudomonadati</taxon>
        <taxon>Pseudomonadota</taxon>
        <taxon>Gammaproteobacteria</taxon>
        <taxon>Cellvibrionales</taxon>
        <taxon>Halieaceae</taxon>
        <taxon>Marimicrobium</taxon>
    </lineage>
</organism>
<dbReference type="RefSeq" id="WP_279250369.1">
    <property type="nucleotide sequence ID" value="NZ_SHNO01000001.1"/>
</dbReference>
<dbReference type="EMBL" id="SHNO01000001">
    <property type="protein sequence ID" value="MCX2978674.1"/>
    <property type="molecule type" value="Genomic_DNA"/>
</dbReference>
<evidence type="ECO:0000313" key="1">
    <source>
        <dbReference type="EMBL" id="MCX2978674.1"/>
    </source>
</evidence>
<sequence>MPTGIALAQKQQSRAASVPHFYGRGAISWIDTERNYAGIVFFEEYTMQEASKGSGGARVQLIGIVADAIDGY</sequence>
<protein>
    <submittedName>
        <fullName evidence="1">Uncharacterized protein</fullName>
    </submittedName>
</protein>
<proteinExistence type="predicted"/>
<reference evidence="1" key="1">
    <citation type="submission" date="2019-02" db="EMBL/GenBank/DDBJ databases">
        <authorList>
            <person name="Li S.-H."/>
        </authorList>
    </citation>
    <scope>NUCLEOTIDE SEQUENCE</scope>
    <source>
        <strain evidence="1">IMCC11814</strain>
    </source>
</reference>
<dbReference type="Proteomes" id="UP001143304">
    <property type="component" value="Unassembled WGS sequence"/>
</dbReference>